<name>A0A6F8YTX4_9ACTN</name>
<organism evidence="3 4">
    <name type="scientific">Phytohabitans suffuscus</name>
    <dbReference type="NCBI Taxonomy" id="624315"/>
    <lineage>
        <taxon>Bacteria</taxon>
        <taxon>Bacillati</taxon>
        <taxon>Actinomycetota</taxon>
        <taxon>Actinomycetes</taxon>
        <taxon>Micromonosporales</taxon>
        <taxon>Micromonosporaceae</taxon>
    </lineage>
</organism>
<dbReference type="InterPro" id="IPR015424">
    <property type="entry name" value="PyrdxlP-dep_Trfase"/>
</dbReference>
<dbReference type="EMBL" id="AP022871">
    <property type="protein sequence ID" value="BCB89519.1"/>
    <property type="molecule type" value="Genomic_DNA"/>
</dbReference>
<evidence type="ECO:0000313" key="4">
    <source>
        <dbReference type="Proteomes" id="UP000503011"/>
    </source>
</evidence>
<feature type="region of interest" description="Disordered" evidence="1">
    <location>
        <begin position="84"/>
        <end position="112"/>
    </location>
</feature>
<dbReference type="AlphaFoldDB" id="A0A6F8YTX4"/>
<evidence type="ECO:0000256" key="1">
    <source>
        <dbReference type="SAM" id="MobiDB-lite"/>
    </source>
</evidence>
<dbReference type="InterPro" id="IPR000192">
    <property type="entry name" value="Aminotrans_V_dom"/>
</dbReference>
<protein>
    <recommendedName>
        <fullName evidence="2">Aminotransferase class V domain-containing protein</fullName>
    </recommendedName>
</protein>
<feature type="domain" description="Aminotransferase class V" evidence="2">
    <location>
        <begin position="4"/>
        <end position="59"/>
    </location>
</feature>
<dbReference type="Gene3D" id="3.40.640.10">
    <property type="entry name" value="Type I PLP-dependent aspartate aminotransferase-like (Major domain)"/>
    <property type="match status" value="1"/>
</dbReference>
<dbReference type="Proteomes" id="UP000503011">
    <property type="component" value="Chromosome"/>
</dbReference>
<dbReference type="Pfam" id="PF00266">
    <property type="entry name" value="Aminotran_5"/>
    <property type="match status" value="1"/>
</dbReference>
<dbReference type="KEGG" id="psuu:Psuf_068320"/>
<keyword evidence="4" id="KW-1185">Reference proteome</keyword>
<reference evidence="3 4" key="1">
    <citation type="submission" date="2020-03" db="EMBL/GenBank/DDBJ databases">
        <title>Whole genome shotgun sequence of Phytohabitans suffuscus NBRC 105367.</title>
        <authorList>
            <person name="Komaki H."/>
            <person name="Tamura T."/>
        </authorList>
    </citation>
    <scope>NUCLEOTIDE SEQUENCE [LARGE SCALE GENOMIC DNA]</scope>
    <source>
        <strain evidence="3 4">NBRC 105367</strain>
    </source>
</reference>
<feature type="compositionally biased region" description="Basic residues" evidence="1">
    <location>
        <begin position="103"/>
        <end position="112"/>
    </location>
</feature>
<evidence type="ECO:0000259" key="2">
    <source>
        <dbReference type="Pfam" id="PF00266"/>
    </source>
</evidence>
<accession>A0A6F8YTX4</accession>
<dbReference type="SUPFAM" id="SSF53383">
    <property type="entry name" value="PLP-dependent transferases"/>
    <property type="match status" value="1"/>
</dbReference>
<gene>
    <name evidence="3" type="ORF">Psuf_068320</name>
</gene>
<evidence type="ECO:0000313" key="3">
    <source>
        <dbReference type="EMBL" id="BCB89519.1"/>
    </source>
</evidence>
<dbReference type="InterPro" id="IPR015421">
    <property type="entry name" value="PyrdxlP-dep_Trfase_major"/>
</dbReference>
<sequence length="112" mass="12336">MLPWYGSVHRGAGARSGKSTLEYELARQAVGDFVGARAGDAVVFTRNTTDALNLLARVLPVGTTAVVFEGSTTPTCCRGRPRCACPRRRDRTRPPSRWSGRWRGSRGRRCSR</sequence>
<proteinExistence type="predicted"/>
<reference evidence="3 4" key="2">
    <citation type="submission" date="2020-03" db="EMBL/GenBank/DDBJ databases">
        <authorList>
            <person name="Ichikawa N."/>
            <person name="Kimura A."/>
            <person name="Kitahashi Y."/>
            <person name="Uohara A."/>
        </authorList>
    </citation>
    <scope>NUCLEOTIDE SEQUENCE [LARGE SCALE GENOMIC DNA]</scope>
    <source>
        <strain evidence="3 4">NBRC 105367</strain>
    </source>
</reference>